<gene>
    <name evidence="10" type="ORF">K450DRAFT_216969</name>
</gene>
<feature type="compositionally biased region" description="Polar residues" evidence="6">
    <location>
        <begin position="216"/>
        <end position="227"/>
    </location>
</feature>
<evidence type="ECO:0000313" key="11">
    <source>
        <dbReference type="Proteomes" id="UP001206595"/>
    </source>
</evidence>
<dbReference type="GO" id="GO:0031072">
    <property type="term" value="F:heat shock protein binding"/>
    <property type="evidence" value="ECO:0007669"/>
    <property type="project" value="TreeGrafter"/>
</dbReference>
<evidence type="ECO:0000313" key="10">
    <source>
        <dbReference type="EMBL" id="KAI8584574.1"/>
    </source>
</evidence>
<evidence type="ECO:0000259" key="7">
    <source>
        <dbReference type="SMART" id="SM01069"/>
    </source>
</evidence>
<organism evidence="10 11">
    <name type="scientific">Umbelopsis ramanniana AG</name>
    <dbReference type="NCBI Taxonomy" id="1314678"/>
    <lineage>
        <taxon>Eukaryota</taxon>
        <taxon>Fungi</taxon>
        <taxon>Fungi incertae sedis</taxon>
        <taxon>Mucoromycota</taxon>
        <taxon>Mucoromycotina</taxon>
        <taxon>Umbelopsidomycetes</taxon>
        <taxon>Umbelopsidales</taxon>
        <taxon>Umbelopsidaceae</taxon>
        <taxon>Umbelopsis</taxon>
    </lineage>
</organism>
<feature type="compositionally biased region" description="Acidic residues" evidence="6">
    <location>
        <begin position="233"/>
        <end position="242"/>
    </location>
</feature>
<dbReference type="Proteomes" id="UP001206595">
    <property type="component" value="Unassembled WGS sequence"/>
</dbReference>
<dbReference type="SUPFAM" id="SSF101391">
    <property type="entry name" value="Hsp90 co-chaperone CDC37"/>
    <property type="match status" value="1"/>
</dbReference>
<dbReference type="InterPro" id="IPR013873">
    <property type="entry name" value="Cdc37_C"/>
</dbReference>
<proteinExistence type="inferred from homology"/>
<name>A0AAD5EJ92_UMBRA</name>
<dbReference type="GeneID" id="75910317"/>
<comment type="caution">
    <text evidence="10">The sequence shown here is derived from an EMBL/GenBank/DDBJ whole genome shotgun (WGS) entry which is preliminary data.</text>
</comment>
<evidence type="ECO:0000259" key="9">
    <source>
        <dbReference type="SMART" id="SM01071"/>
    </source>
</evidence>
<dbReference type="Pfam" id="PF08565">
    <property type="entry name" value="CDC37_M"/>
    <property type="match status" value="1"/>
</dbReference>
<evidence type="ECO:0000256" key="3">
    <source>
        <dbReference type="ARBA" id="ARBA00022490"/>
    </source>
</evidence>
<dbReference type="SMART" id="SM01070">
    <property type="entry name" value="CDC37_M"/>
    <property type="match status" value="1"/>
</dbReference>
<dbReference type="GO" id="GO:0051082">
    <property type="term" value="F:unfolded protein binding"/>
    <property type="evidence" value="ECO:0007669"/>
    <property type="project" value="TreeGrafter"/>
</dbReference>
<feature type="domain" description="Cdc37 N-terminal" evidence="9">
    <location>
        <begin position="2"/>
        <end position="185"/>
    </location>
</feature>
<dbReference type="GO" id="GO:0019901">
    <property type="term" value="F:protein kinase binding"/>
    <property type="evidence" value="ECO:0007669"/>
    <property type="project" value="InterPro"/>
</dbReference>
<dbReference type="InterPro" id="IPR038189">
    <property type="entry name" value="Cdc37_Hsp90-bd_sf"/>
</dbReference>
<evidence type="ECO:0000259" key="8">
    <source>
        <dbReference type="SMART" id="SM01070"/>
    </source>
</evidence>
<dbReference type="AlphaFoldDB" id="A0AAD5EJ92"/>
<dbReference type="Pfam" id="PF08564">
    <property type="entry name" value="CDC37_C"/>
    <property type="match status" value="1"/>
</dbReference>
<keyword evidence="3" id="KW-0963">Cytoplasm</keyword>
<keyword evidence="11" id="KW-1185">Reference proteome</keyword>
<dbReference type="GO" id="GO:0051087">
    <property type="term" value="F:protein-folding chaperone binding"/>
    <property type="evidence" value="ECO:0007669"/>
    <property type="project" value="TreeGrafter"/>
</dbReference>
<sequence>MPLDYSKWDNLELSDDSDIEVHPNVDKRSFIKWKQESIHMEREQRRQKIEFLQNETGRNDRLLKQLNELITVCQKDGTRKVIEDITSIRDKARKEGSSDTPIPNSAGATASFDAIMESLVGQIETALRTQSEEDVKRQLITRITDSRNKAQARQDEMLAELAKEEKEAAKKMTSDNMYHESFNKTMISKPILPTSKPSEPKKQTNKVIETLNADSVNAAPSQDNSAVATKAEAEEDEEEDDITVSPLAKEFAKLSGFEPAFRFVGKHPEIVSETYSDQLLAEAFTEQLEGNEKYARNCVFQSLILQYCGQLGKDGISLFFARMSPSAPNQQPRRLFEDDVNKTYTRIKNRCAEINAEKKEQQVETIQLQQMQEGSKLTVRIPDANNEEEKQALEVYECLPPNFKTALQTGELDEINKVLAEMKVEDAEVVLKVASDYGFLDLEGEVLEEAPEQAKA</sequence>
<evidence type="ECO:0000256" key="4">
    <source>
        <dbReference type="ARBA" id="ARBA00023186"/>
    </source>
</evidence>
<evidence type="ECO:0000256" key="1">
    <source>
        <dbReference type="ARBA" id="ARBA00004496"/>
    </source>
</evidence>
<dbReference type="PANTHER" id="PTHR12800:SF4">
    <property type="entry name" value="HSP90 CO-CHAPERONE CDC37"/>
    <property type="match status" value="1"/>
</dbReference>
<keyword evidence="4" id="KW-0143">Chaperone</keyword>
<dbReference type="Pfam" id="PF03234">
    <property type="entry name" value="CDC37_N"/>
    <property type="match status" value="1"/>
</dbReference>
<protein>
    <recommendedName>
        <fullName evidence="5">Hsp90 chaperone protein kinase-targeting subunit</fullName>
    </recommendedName>
</protein>
<dbReference type="InterPro" id="IPR013874">
    <property type="entry name" value="Cdc37_Hsp90-bd"/>
</dbReference>
<dbReference type="InterPro" id="IPR013855">
    <property type="entry name" value="Cdc37_N_dom"/>
</dbReference>
<comment type="subcellular location">
    <subcellularLocation>
        <location evidence="1">Cytoplasm</location>
    </subcellularLocation>
</comment>
<dbReference type="RefSeq" id="XP_051449578.1">
    <property type="nucleotide sequence ID" value="XM_051584967.1"/>
</dbReference>
<dbReference type="GO" id="GO:0005737">
    <property type="term" value="C:cytoplasm"/>
    <property type="evidence" value="ECO:0007669"/>
    <property type="project" value="UniProtKB-SubCell"/>
</dbReference>
<reference evidence="10" key="1">
    <citation type="submission" date="2021-06" db="EMBL/GenBank/DDBJ databases">
        <authorList>
            <consortium name="DOE Joint Genome Institute"/>
            <person name="Mondo S.J."/>
            <person name="Amses K.R."/>
            <person name="Simmons D.R."/>
            <person name="Longcore J.E."/>
            <person name="Seto K."/>
            <person name="Alves G.H."/>
            <person name="Bonds A.E."/>
            <person name="Quandt C.A."/>
            <person name="Davis W.J."/>
            <person name="Chang Y."/>
            <person name="Letcher P.M."/>
            <person name="Powell M.J."/>
            <person name="Kuo A."/>
            <person name="Labutti K."/>
            <person name="Pangilinan J."/>
            <person name="Andreopoulos W."/>
            <person name="Tritt A."/>
            <person name="Riley R."/>
            <person name="Hundley H."/>
            <person name="Johnson J."/>
            <person name="Lipzen A."/>
            <person name="Barry K."/>
            <person name="Berbee M.L."/>
            <person name="Buchler N.E."/>
            <person name="Grigoriev I.V."/>
            <person name="Spatafora J.W."/>
            <person name="Stajich J.E."/>
            <person name="James T.Y."/>
        </authorList>
    </citation>
    <scope>NUCLEOTIDE SEQUENCE</scope>
    <source>
        <strain evidence="10">AG</strain>
    </source>
</reference>
<feature type="domain" description="Cdc37 Hsp90 binding" evidence="8">
    <location>
        <begin position="183"/>
        <end position="367"/>
    </location>
</feature>
<dbReference type="InterPro" id="IPR004918">
    <property type="entry name" value="Cdc37"/>
</dbReference>
<dbReference type="SMART" id="SM01071">
    <property type="entry name" value="CDC37_N"/>
    <property type="match status" value="1"/>
</dbReference>
<feature type="region of interest" description="Disordered" evidence="6">
    <location>
        <begin position="216"/>
        <end position="243"/>
    </location>
</feature>
<dbReference type="PANTHER" id="PTHR12800">
    <property type="entry name" value="CDC37-RELATED"/>
    <property type="match status" value="1"/>
</dbReference>
<dbReference type="EMBL" id="MU620892">
    <property type="protein sequence ID" value="KAI8584574.1"/>
    <property type="molecule type" value="Genomic_DNA"/>
</dbReference>
<dbReference type="GO" id="GO:0050821">
    <property type="term" value="P:protein stabilization"/>
    <property type="evidence" value="ECO:0007669"/>
    <property type="project" value="TreeGrafter"/>
</dbReference>
<dbReference type="GO" id="GO:0006457">
    <property type="term" value="P:protein folding"/>
    <property type="evidence" value="ECO:0007669"/>
    <property type="project" value="TreeGrafter"/>
</dbReference>
<feature type="domain" description="Cdc37 C-terminal" evidence="7">
    <location>
        <begin position="379"/>
        <end position="456"/>
    </location>
</feature>
<reference evidence="10" key="2">
    <citation type="journal article" date="2022" name="Proc. Natl. Acad. Sci. U.S.A.">
        <title>Diploid-dominant life cycles characterize the early evolution of Fungi.</title>
        <authorList>
            <person name="Amses K.R."/>
            <person name="Simmons D.R."/>
            <person name="Longcore J.E."/>
            <person name="Mondo S.J."/>
            <person name="Seto K."/>
            <person name="Jeronimo G.H."/>
            <person name="Bonds A.E."/>
            <person name="Quandt C.A."/>
            <person name="Davis W.J."/>
            <person name="Chang Y."/>
            <person name="Federici B.A."/>
            <person name="Kuo A."/>
            <person name="LaButti K."/>
            <person name="Pangilinan J."/>
            <person name="Andreopoulos W."/>
            <person name="Tritt A."/>
            <person name="Riley R."/>
            <person name="Hundley H."/>
            <person name="Johnson J."/>
            <person name="Lipzen A."/>
            <person name="Barry K."/>
            <person name="Lang B.F."/>
            <person name="Cuomo C.A."/>
            <person name="Buchler N.E."/>
            <person name="Grigoriev I.V."/>
            <person name="Spatafora J.W."/>
            <person name="Stajich J.E."/>
            <person name="James T.Y."/>
        </authorList>
    </citation>
    <scope>NUCLEOTIDE SEQUENCE</scope>
    <source>
        <strain evidence="10">AG</strain>
    </source>
</reference>
<dbReference type="Gene3D" id="1.20.58.610">
    <property type="entry name" value="Cdc37, Hsp90 binding domain"/>
    <property type="match status" value="1"/>
</dbReference>
<dbReference type="SMART" id="SM01069">
    <property type="entry name" value="CDC37_C"/>
    <property type="match status" value="1"/>
</dbReference>
<comment type="similarity">
    <text evidence="2">Belongs to the CDC37 family.</text>
</comment>
<evidence type="ECO:0000256" key="6">
    <source>
        <dbReference type="SAM" id="MobiDB-lite"/>
    </source>
</evidence>
<evidence type="ECO:0000256" key="5">
    <source>
        <dbReference type="ARBA" id="ARBA00031396"/>
    </source>
</evidence>
<accession>A0AAD5EJ92</accession>
<evidence type="ECO:0000256" key="2">
    <source>
        <dbReference type="ARBA" id="ARBA00006222"/>
    </source>
</evidence>